<comment type="caution">
    <text evidence="1">The sequence shown here is derived from an EMBL/GenBank/DDBJ whole genome shotgun (WGS) entry which is preliminary data.</text>
</comment>
<dbReference type="AlphaFoldDB" id="A0A1Y3UJ06"/>
<sequence>MMKSPQQELYDYVFLESLNKGYDTYDHLPMASENVNYPFVTLENMNLVPLPNKTSIGAEINLTVNVWGNQDQRLMVDTIASSLLMIASLSFKTLDYRYRGRMSGSDYQIIQDTSVPDTVLNHAIVNLKFSLI</sequence>
<dbReference type="EMBL" id="NFHN01000024">
    <property type="protein sequence ID" value="OUN47128.1"/>
    <property type="molecule type" value="Genomic_DNA"/>
</dbReference>
<protein>
    <recommendedName>
        <fullName evidence="3">DUF3168 domain-containing protein</fullName>
    </recommendedName>
</protein>
<proteinExistence type="predicted"/>
<dbReference type="InterPro" id="IPR053745">
    <property type="entry name" value="Viral_Tail_Comp_sf"/>
</dbReference>
<evidence type="ECO:0000313" key="1">
    <source>
        <dbReference type="EMBL" id="OUN47128.1"/>
    </source>
</evidence>
<organism evidence="1 2">
    <name type="scientific">Limosilactobacillus reuteri</name>
    <name type="common">Lactobacillus reuteri</name>
    <dbReference type="NCBI Taxonomy" id="1598"/>
    <lineage>
        <taxon>Bacteria</taxon>
        <taxon>Bacillati</taxon>
        <taxon>Bacillota</taxon>
        <taxon>Bacilli</taxon>
        <taxon>Lactobacillales</taxon>
        <taxon>Lactobacillaceae</taxon>
        <taxon>Limosilactobacillus</taxon>
    </lineage>
</organism>
<dbReference type="Gene3D" id="3.30.2000.30">
    <property type="match status" value="1"/>
</dbReference>
<dbReference type="RefSeq" id="WP_087215282.1">
    <property type="nucleotide sequence ID" value="NZ_NFHN01000024.1"/>
</dbReference>
<evidence type="ECO:0000313" key="2">
    <source>
        <dbReference type="Proteomes" id="UP000195868"/>
    </source>
</evidence>
<evidence type="ECO:0008006" key="3">
    <source>
        <dbReference type="Google" id="ProtNLM"/>
    </source>
</evidence>
<accession>A0A1Y3UJ06</accession>
<reference evidence="2" key="1">
    <citation type="submission" date="2017-04" db="EMBL/GenBank/DDBJ databases">
        <title>Function of individual gut microbiota members based on whole genome sequencing of pure cultures obtained from chicken caecum.</title>
        <authorList>
            <person name="Medvecky M."/>
            <person name="Cejkova D."/>
            <person name="Polansky O."/>
            <person name="Karasova D."/>
            <person name="Kubasova T."/>
            <person name="Cizek A."/>
            <person name="Rychlik I."/>
        </authorList>
    </citation>
    <scope>NUCLEOTIDE SEQUENCE [LARGE SCALE GENOMIC DNA]</scope>
    <source>
        <strain evidence="2">An71</strain>
    </source>
</reference>
<dbReference type="Proteomes" id="UP000195868">
    <property type="component" value="Unassembled WGS sequence"/>
</dbReference>
<gene>
    <name evidence="1" type="ORF">B5G22_06840</name>
</gene>
<name>A0A1Y3UJ06_LIMRT</name>